<evidence type="ECO:0000259" key="1">
    <source>
        <dbReference type="PROSITE" id="PS51725"/>
    </source>
</evidence>
<dbReference type="EMBL" id="CP075371">
    <property type="protein sequence ID" value="QVT81280.1"/>
    <property type="molecule type" value="Genomic_DNA"/>
</dbReference>
<sequence length="102" mass="11071">MVLEHALLPVRPGQEAAFEAALAEALPLIAAATGNRSVTVSRGVESPSTYLLLVEWDSVADHEEGFRGSAAYERWRALLHPFYDPFPVVEHFTPVARSGSAP</sequence>
<gene>
    <name evidence="2" type="ORF">ENKNEFLB_03688</name>
</gene>
<organism evidence="2 3">
    <name type="scientific">Nocardioides aquaticus</name>
    <dbReference type="NCBI Taxonomy" id="160826"/>
    <lineage>
        <taxon>Bacteria</taxon>
        <taxon>Bacillati</taxon>
        <taxon>Actinomycetota</taxon>
        <taxon>Actinomycetes</taxon>
        <taxon>Propionibacteriales</taxon>
        <taxon>Nocardioidaceae</taxon>
        <taxon>Nocardioides</taxon>
    </lineage>
</organism>
<evidence type="ECO:0000313" key="3">
    <source>
        <dbReference type="Proteomes" id="UP000679307"/>
    </source>
</evidence>
<dbReference type="RefSeq" id="WP_246535656.1">
    <property type="nucleotide sequence ID" value="NZ_BAAAHS010000053.1"/>
</dbReference>
<dbReference type="Pfam" id="PF03992">
    <property type="entry name" value="ABM"/>
    <property type="match status" value="1"/>
</dbReference>
<feature type="domain" description="ABM" evidence="1">
    <location>
        <begin position="2"/>
        <end position="92"/>
    </location>
</feature>
<protein>
    <recommendedName>
        <fullName evidence="1">ABM domain-containing protein</fullName>
    </recommendedName>
</protein>
<evidence type="ECO:0000313" key="2">
    <source>
        <dbReference type="EMBL" id="QVT81280.1"/>
    </source>
</evidence>
<keyword evidence="3" id="KW-1185">Reference proteome</keyword>
<proteinExistence type="predicted"/>
<dbReference type="InterPro" id="IPR007138">
    <property type="entry name" value="ABM_dom"/>
</dbReference>
<name>A0ABX8EMZ5_9ACTN</name>
<dbReference type="PROSITE" id="PS51725">
    <property type="entry name" value="ABM"/>
    <property type="match status" value="1"/>
</dbReference>
<reference evidence="2 3" key="1">
    <citation type="submission" date="2021-05" db="EMBL/GenBank/DDBJ databases">
        <title>Complete genome of Nocardioides aquaticus KCTC 9944T isolated from meromictic and hypersaline Ekho Lake, Antarctica.</title>
        <authorList>
            <person name="Hwang K."/>
            <person name="Kim K.M."/>
            <person name="Choe H."/>
        </authorList>
    </citation>
    <scope>NUCLEOTIDE SEQUENCE [LARGE SCALE GENOMIC DNA]</scope>
    <source>
        <strain evidence="2 3">KCTC 9944</strain>
    </source>
</reference>
<accession>A0ABX8EMZ5</accession>
<dbReference type="Proteomes" id="UP000679307">
    <property type="component" value="Chromosome"/>
</dbReference>